<keyword evidence="2" id="KW-0472">Membrane</keyword>
<dbReference type="EMBL" id="LJZO01000059">
    <property type="protein sequence ID" value="ROV89273.1"/>
    <property type="molecule type" value="Genomic_DNA"/>
</dbReference>
<dbReference type="OrthoDB" id="5244965at2759"/>
<evidence type="ECO:0000313" key="3">
    <source>
        <dbReference type="EMBL" id="ROV89273.1"/>
    </source>
</evidence>
<name>A0A423VE78_CYTCH</name>
<organism evidence="3 4">
    <name type="scientific">Cytospora chrysosperma</name>
    <name type="common">Cytospora canker fungus</name>
    <name type="synonym">Sphaeria chrysosperma</name>
    <dbReference type="NCBI Taxonomy" id="252740"/>
    <lineage>
        <taxon>Eukaryota</taxon>
        <taxon>Fungi</taxon>
        <taxon>Dikarya</taxon>
        <taxon>Ascomycota</taxon>
        <taxon>Pezizomycotina</taxon>
        <taxon>Sordariomycetes</taxon>
        <taxon>Sordariomycetidae</taxon>
        <taxon>Diaporthales</taxon>
        <taxon>Cytosporaceae</taxon>
        <taxon>Cytospora</taxon>
    </lineage>
</organism>
<feature type="region of interest" description="Disordered" evidence="1">
    <location>
        <begin position="1"/>
        <end position="34"/>
    </location>
</feature>
<comment type="caution">
    <text evidence="3">The sequence shown here is derived from an EMBL/GenBank/DDBJ whole genome shotgun (WGS) entry which is preliminary data.</text>
</comment>
<keyword evidence="2" id="KW-0812">Transmembrane</keyword>
<dbReference type="Proteomes" id="UP000284375">
    <property type="component" value="Unassembled WGS sequence"/>
</dbReference>
<keyword evidence="4" id="KW-1185">Reference proteome</keyword>
<keyword evidence="2" id="KW-1133">Transmembrane helix</keyword>
<sequence>MSTSIETNGGDVEKGVGNPIVANDKPQEATPAVADDGRKTKARFAKFIKLQTCFDIVKLLLFLLTLIALIVMAFQIGRDQNVIQKLNHELDGMSQTKNTTIHELRAAGEISYMDGFNGMIEEKDTVGLIDRAVMVTGVSSTATSTANAASTMDTCNDDTDAPEATPMPFANVTSTSTNITTTSPVTTTTVQAFLNTTVAGFFNTTNSTSTVTFITSADALSASITSLAVTSSSTEAAAVSSTTTETCGEWGDGAGPCDRPYGAPNTQPGSTSSTFSAMPMSSTPSVVIVSVTPVVSMVTIPQESMAMSAAGFPAAVSVDAISTSTSSVDSTITSTTTASSSSSSSSSSIIDPAVVCAPTATVYVTITASAVQDAPGVTAQSGSGSVSTTTMTTTSLVTTLTETIPGGTDGPEVVTETLPVTANASTATWANTTTTAAFTVTFTPARGGSNNTTTATYAGASSAATAGVSTIPLMSGGEKALGKPMGASGNASGTGNGLYCVVMLVSLVALLI</sequence>
<dbReference type="STRING" id="252740.A0A423VE78"/>
<evidence type="ECO:0000313" key="4">
    <source>
        <dbReference type="Proteomes" id="UP000284375"/>
    </source>
</evidence>
<gene>
    <name evidence="3" type="ORF">VSDG_09080</name>
</gene>
<protein>
    <submittedName>
        <fullName evidence="3">Uncharacterized protein</fullName>
    </submittedName>
</protein>
<reference evidence="3 4" key="1">
    <citation type="submission" date="2015-09" db="EMBL/GenBank/DDBJ databases">
        <title>Host preference determinants of Valsa canker pathogens revealed by comparative genomics.</title>
        <authorList>
            <person name="Yin Z."/>
            <person name="Huang L."/>
        </authorList>
    </citation>
    <scope>NUCLEOTIDE SEQUENCE [LARGE SCALE GENOMIC DNA]</scope>
    <source>
        <strain evidence="3 4">YSFL</strain>
    </source>
</reference>
<accession>A0A423VE78</accession>
<feature type="region of interest" description="Disordered" evidence="1">
    <location>
        <begin position="326"/>
        <end position="348"/>
    </location>
</feature>
<evidence type="ECO:0000256" key="1">
    <source>
        <dbReference type="SAM" id="MobiDB-lite"/>
    </source>
</evidence>
<dbReference type="AlphaFoldDB" id="A0A423VE78"/>
<evidence type="ECO:0000256" key="2">
    <source>
        <dbReference type="SAM" id="Phobius"/>
    </source>
</evidence>
<feature type="transmembrane region" description="Helical" evidence="2">
    <location>
        <begin position="56"/>
        <end position="77"/>
    </location>
</feature>
<proteinExistence type="predicted"/>